<evidence type="ECO:0000313" key="6">
    <source>
        <dbReference type="EMBL" id="OGC82641.1"/>
    </source>
</evidence>
<dbReference type="NCBIfam" id="TIGR03534">
    <property type="entry name" value="RF_mod_PrmC"/>
    <property type="match status" value="1"/>
</dbReference>
<evidence type="ECO:0000256" key="2">
    <source>
        <dbReference type="ARBA" id="ARBA00022679"/>
    </source>
</evidence>
<keyword evidence="3 4" id="KW-0949">S-adenosyl-L-methionine</keyword>
<dbReference type="InterPro" id="IPR050320">
    <property type="entry name" value="N5-glutamine_MTase"/>
</dbReference>
<dbReference type="Pfam" id="PF06325">
    <property type="entry name" value="PrmA"/>
    <property type="match status" value="1"/>
</dbReference>
<evidence type="ECO:0000256" key="1">
    <source>
        <dbReference type="ARBA" id="ARBA00022603"/>
    </source>
</evidence>
<name>A0A1F4XLU3_9BACT</name>
<dbReference type="HAMAP" id="MF_02126">
    <property type="entry name" value="RF_methyltr_PrmC"/>
    <property type="match status" value="1"/>
</dbReference>
<dbReference type="InterPro" id="IPR029063">
    <property type="entry name" value="SAM-dependent_MTases_sf"/>
</dbReference>
<dbReference type="SUPFAM" id="SSF53335">
    <property type="entry name" value="S-adenosyl-L-methionine-dependent methyltransferases"/>
    <property type="match status" value="1"/>
</dbReference>
<gene>
    <name evidence="4" type="primary">prmC</name>
    <name evidence="6" type="ORF">A2788_01750</name>
</gene>
<evidence type="ECO:0000256" key="3">
    <source>
        <dbReference type="ARBA" id="ARBA00022691"/>
    </source>
</evidence>
<dbReference type="InterPro" id="IPR004556">
    <property type="entry name" value="HemK-like"/>
</dbReference>
<dbReference type="CDD" id="cd02440">
    <property type="entry name" value="AdoMet_MTases"/>
    <property type="match status" value="1"/>
</dbReference>
<dbReference type="GO" id="GO:0032259">
    <property type="term" value="P:methylation"/>
    <property type="evidence" value="ECO:0007669"/>
    <property type="project" value="UniProtKB-KW"/>
</dbReference>
<reference evidence="6 7" key="1">
    <citation type="journal article" date="2016" name="Nat. Commun.">
        <title>Thousands of microbial genomes shed light on interconnected biogeochemical processes in an aquifer system.</title>
        <authorList>
            <person name="Anantharaman K."/>
            <person name="Brown C.T."/>
            <person name="Hug L.A."/>
            <person name="Sharon I."/>
            <person name="Castelle C.J."/>
            <person name="Probst A.J."/>
            <person name="Thomas B.C."/>
            <person name="Singh A."/>
            <person name="Wilkins M.J."/>
            <person name="Karaoz U."/>
            <person name="Brodie E.L."/>
            <person name="Williams K.H."/>
            <person name="Hubbard S.S."/>
            <person name="Banfield J.F."/>
        </authorList>
    </citation>
    <scope>NUCLEOTIDE SEQUENCE [LARGE SCALE GENOMIC DNA]</scope>
</reference>
<evidence type="ECO:0000313" key="7">
    <source>
        <dbReference type="Proteomes" id="UP000177521"/>
    </source>
</evidence>
<feature type="binding site" evidence="4">
    <location>
        <begin position="122"/>
        <end position="126"/>
    </location>
    <ligand>
        <name>S-adenosyl-L-methionine</name>
        <dbReference type="ChEBI" id="CHEBI:59789"/>
    </ligand>
</feature>
<feature type="domain" description="Release factor glutamine methyltransferase N-terminal" evidence="5">
    <location>
        <begin position="5"/>
        <end position="73"/>
    </location>
</feature>
<dbReference type="Proteomes" id="UP000177521">
    <property type="component" value="Unassembled WGS sequence"/>
</dbReference>
<dbReference type="EMBL" id="MEWS01000013">
    <property type="protein sequence ID" value="OGC82641.1"/>
    <property type="molecule type" value="Genomic_DNA"/>
</dbReference>
<dbReference type="InterPro" id="IPR019874">
    <property type="entry name" value="RF_methyltr_PrmC"/>
</dbReference>
<proteinExistence type="inferred from homology"/>
<keyword evidence="2 4" id="KW-0808">Transferase</keyword>
<feature type="binding site" evidence="4">
    <location>
        <position position="145"/>
    </location>
    <ligand>
        <name>S-adenosyl-L-methionine</name>
        <dbReference type="ChEBI" id="CHEBI:59789"/>
    </ligand>
</feature>
<comment type="similarity">
    <text evidence="4">Belongs to the protein N5-glutamine methyltransferase family. PrmC subfamily.</text>
</comment>
<comment type="caution">
    <text evidence="6">The sequence shown here is derived from an EMBL/GenBank/DDBJ whole genome shotgun (WGS) entry which is preliminary data.</text>
</comment>
<dbReference type="AlphaFoldDB" id="A0A1F4XLU3"/>
<comment type="catalytic activity">
    <reaction evidence="4">
        <text>L-glutaminyl-[peptide chain release factor] + S-adenosyl-L-methionine = N(5)-methyl-L-glutaminyl-[peptide chain release factor] + S-adenosyl-L-homocysteine + H(+)</text>
        <dbReference type="Rhea" id="RHEA:42896"/>
        <dbReference type="Rhea" id="RHEA-COMP:10271"/>
        <dbReference type="Rhea" id="RHEA-COMP:10272"/>
        <dbReference type="ChEBI" id="CHEBI:15378"/>
        <dbReference type="ChEBI" id="CHEBI:30011"/>
        <dbReference type="ChEBI" id="CHEBI:57856"/>
        <dbReference type="ChEBI" id="CHEBI:59789"/>
        <dbReference type="ChEBI" id="CHEBI:61891"/>
        <dbReference type="EC" id="2.1.1.297"/>
    </reaction>
</comment>
<dbReference type="Gene3D" id="3.40.50.150">
    <property type="entry name" value="Vaccinia Virus protein VP39"/>
    <property type="match status" value="1"/>
</dbReference>
<dbReference type="InterPro" id="IPR040758">
    <property type="entry name" value="PrmC_N"/>
</dbReference>
<comment type="caution">
    <text evidence="4">Lacks conserved residue(s) required for the propagation of feature annotation.</text>
</comment>
<dbReference type="GO" id="GO:0102559">
    <property type="term" value="F:peptide chain release factor N(5)-glutamine methyltransferase activity"/>
    <property type="evidence" value="ECO:0007669"/>
    <property type="project" value="UniProtKB-EC"/>
</dbReference>
<dbReference type="EC" id="2.1.1.297" evidence="4"/>
<dbReference type="PANTHER" id="PTHR18895">
    <property type="entry name" value="HEMK METHYLTRANSFERASE"/>
    <property type="match status" value="1"/>
</dbReference>
<protein>
    <recommendedName>
        <fullName evidence="4">Release factor glutamine methyltransferase</fullName>
        <shortName evidence="4">RF MTase</shortName>
        <ecNumber evidence="4">2.1.1.297</ecNumber>
    </recommendedName>
    <alternativeName>
        <fullName evidence="4">N5-glutamine methyltransferase PrmC</fullName>
    </alternativeName>
    <alternativeName>
        <fullName evidence="4">Protein-(glutamine-N5) MTase PrmC</fullName>
    </alternativeName>
    <alternativeName>
        <fullName evidence="4">Protein-glutamine N-methyltransferase PrmC</fullName>
    </alternativeName>
</protein>
<dbReference type="Pfam" id="PF17827">
    <property type="entry name" value="PrmC_N"/>
    <property type="match status" value="1"/>
</dbReference>
<organism evidence="6 7">
    <name type="scientific">Candidatus Abawacabacteria bacterium RIFCSPHIGHO2_01_FULL_46_8</name>
    <dbReference type="NCBI Taxonomy" id="1817815"/>
    <lineage>
        <taxon>Bacteria</taxon>
        <taxon>Candidatus Abawacaibacteriota</taxon>
    </lineage>
</organism>
<dbReference type="NCBIfam" id="TIGR00536">
    <property type="entry name" value="hemK_fam"/>
    <property type="match status" value="1"/>
</dbReference>
<dbReference type="PANTHER" id="PTHR18895:SF74">
    <property type="entry name" value="MTRF1L RELEASE FACTOR GLUTAMINE METHYLTRANSFERASE"/>
    <property type="match status" value="1"/>
</dbReference>
<evidence type="ECO:0000259" key="5">
    <source>
        <dbReference type="Pfam" id="PF17827"/>
    </source>
</evidence>
<feature type="binding site" evidence="4">
    <location>
        <position position="188"/>
    </location>
    <ligand>
        <name>S-adenosyl-L-methionine</name>
        <dbReference type="ChEBI" id="CHEBI:59789"/>
    </ligand>
</feature>
<comment type="function">
    <text evidence="4">Methylates the class 1 translation termination release factors RF1/PrfA and RF2/PrfB on the glutamine residue of the universally conserved GGQ motif.</text>
</comment>
<evidence type="ECO:0000256" key="4">
    <source>
        <dbReference type="HAMAP-Rule" id="MF_02126"/>
    </source>
</evidence>
<sequence length="280" mass="31206">MTTTELLQQSTRRLKACGISSASLDSQLLLAKVLKTSREKLLADAKESLSRAEEKSFRALLRRRLEGESVSYLCARAYFYGQEFYLEPGVLSPRPETELLVEQALVWLDQQERQNLIVTDIGTGSGCIAIALALARPQLLIYATDKSGIAISVAEKNIIQYNLGGRIKLLRGQLCSPLLEKINLLVANLPYLPAADYLKVEAEVTRESAQALYGGEDGLDLIKELIRTCPAKLAPGGAIMLEFDPRQRQNLEKYAKQRKFKPKFHQDLSGKDRVVVLTQN</sequence>
<accession>A0A1F4XLU3</accession>
<dbReference type="Gene3D" id="1.10.8.10">
    <property type="entry name" value="DNA helicase RuvA subunit, C-terminal domain"/>
    <property type="match status" value="1"/>
</dbReference>
<keyword evidence="1 4" id="KW-0489">Methyltransferase</keyword>